<comment type="caution">
    <text evidence="1">The sequence shown here is derived from an EMBL/GenBank/DDBJ whole genome shotgun (WGS) entry which is preliminary data.</text>
</comment>
<dbReference type="RefSeq" id="WP_369332671.1">
    <property type="nucleotide sequence ID" value="NZ_JAULBC010000015.1"/>
</dbReference>
<dbReference type="EMBL" id="JAULBC010000015">
    <property type="protein sequence ID" value="MEX6691255.1"/>
    <property type="molecule type" value="Genomic_DNA"/>
</dbReference>
<dbReference type="Pfam" id="PF20449">
    <property type="entry name" value="DUF6706"/>
    <property type="match status" value="1"/>
</dbReference>
<evidence type="ECO:0000313" key="2">
    <source>
        <dbReference type="Proteomes" id="UP001560573"/>
    </source>
</evidence>
<organism evidence="1 2">
    <name type="scientific">Danxiaibacter flavus</name>
    <dbReference type="NCBI Taxonomy" id="3049108"/>
    <lineage>
        <taxon>Bacteria</taxon>
        <taxon>Pseudomonadati</taxon>
        <taxon>Bacteroidota</taxon>
        <taxon>Chitinophagia</taxon>
        <taxon>Chitinophagales</taxon>
        <taxon>Chitinophagaceae</taxon>
        <taxon>Danxiaibacter</taxon>
    </lineage>
</organism>
<proteinExistence type="predicted"/>
<gene>
    <name evidence="1" type="ORF">QTN47_27345</name>
</gene>
<reference evidence="1 2" key="1">
    <citation type="submission" date="2023-07" db="EMBL/GenBank/DDBJ databases">
        <authorList>
            <person name="Lian W.-H."/>
        </authorList>
    </citation>
    <scope>NUCLEOTIDE SEQUENCE [LARGE SCALE GENOMIC DNA]</scope>
    <source>
        <strain evidence="1 2">SYSU DXS3180</strain>
    </source>
</reference>
<name>A0ABV3ZNU2_9BACT</name>
<dbReference type="InterPro" id="IPR046552">
    <property type="entry name" value="DUF6706"/>
</dbReference>
<sequence>MTNKEYISTILGKFGVSAAEIDILLLEQSIIPDDPITETRSLKEAMYNQLPLMMAGLQEVSEGGYSVKWNMEGVKAWYSALASELGLDNKLFPKPKITSKSVW</sequence>
<protein>
    <submittedName>
        <fullName evidence="1">Uncharacterized protein</fullName>
    </submittedName>
</protein>
<keyword evidence="2" id="KW-1185">Reference proteome</keyword>
<dbReference type="Proteomes" id="UP001560573">
    <property type="component" value="Unassembled WGS sequence"/>
</dbReference>
<evidence type="ECO:0000313" key="1">
    <source>
        <dbReference type="EMBL" id="MEX6691255.1"/>
    </source>
</evidence>
<accession>A0ABV3ZNU2</accession>